<accession>A0ABD0KEN0</accession>
<evidence type="ECO:0000313" key="2">
    <source>
        <dbReference type="Proteomes" id="UP001519460"/>
    </source>
</evidence>
<evidence type="ECO:0000313" key="1">
    <source>
        <dbReference type="EMBL" id="KAK7485515.1"/>
    </source>
</evidence>
<reference evidence="1 2" key="1">
    <citation type="journal article" date="2023" name="Sci. Data">
        <title>Genome assembly of the Korean intertidal mud-creeper Batillaria attramentaria.</title>
        <authorList>
            <person name="Patra A.K."/>
            <person name="Ho P.T."/>
            <person name="Jun S."/>
            <person name="Lee S.J."/>
            <person name="Kim Y."/>
            <person name="Won Y.J."/>
        </authorList>
    </citation>
    <scope>NUCLEOTIDE SEQUENCE [LARGE SCALE GENOMIC DNA]</scope>
    <source>
        <strain evidence="1">Wonlab-2016</strain>
    </source>
</reference>
<comment type="caution">
    <text evidence="1">The sequence shown here is derived from an EMBL/GenBank/DDBJ whole genome shotgun (WGS) entry which is preliminary data.</text>
</comment>
<sequence>MFRETLHVYQGLFKSFKRNDTEAVHRNLLIRNFEDELGGLVRDHVFLSELDESLSVLRKLPSGSLVLPGSTVERTLGLWEEATLVSGSVWTLVVVVSIVDNPTTDRGNIRSTHGKNTARTED</sequence>
<dbReference type="Proteomes" id="UP001519460">
    <property type="component" value="Unassembled WGS sequence"/>
</dbReference>
<gene>
    <name evidence="1" type="ORF">BaRGS_00023203</name>
</gene>
<protein>
    <submittedName>
        <fullName evidence="1">Uncharacterized protein</fullName>
    </submittedName>
</protein>
<proteinExistence type="predicted"/>
<keyword evidence="2" id="KW-1185">Reference proteome</keyword>
<dbReference type="AlphaFoldDB" id="A0ABD0KEN0"/>
<dbReference type="EMBL" id="JACVVK020000193">
    <property type="protein sequence ID" value="KAK7485515.1"/>
    <property type="molecule type" value="Genomic_DNA"/>
</dbReference>
<name>A0ABD0KEN0_9CAEN</name>
<organism evidence="1 2">
    <name type="scientific">Batillaria attramentaria</name>
    <dbReference type="NCBI Taxonomy" id="370345"/>
    <lineage>
        <taxon>Eukaryota</taxon>
        <taxon>Metazoa</taxon>
        <taxon>Spiralia</taxon>
        <taxon>Lophotrochozoa</taxon>
        <taxon>Mollusca</taxon>
        <taxon>Gastropoda</taxon>
        <taxon>Caenogastropoda</taxon>
        <taxon>Sorbeoconcha</taxon>
        <taxon>Cerithioidea</taxon>
        <taxon>Batillariidae</taxon>
        <taxon>Batillaria</taxon>
    </lineage>
</organism>